<dbReference type="AlphaFoldDB" id="A0A5B9VUF3"/>
<feature type="repeat" description="ANK" evidence="3">
    <location>
        <begin position="110"/>
        <end position="142"/>
    </location>
</feature>
<evidence type="ECO:0000256" key="3">
    <source>
        <dbReference type="PROSITE-ProRule" id="PRU00023"/>
    </source>
</evidence>
<evidence type="ECO:0000256" key="2">
    <source>
        <dbReference type="ARBA" id="ARBA00023043"/>
    </source>
</evidence>
<feature type="compositionally biased region" description="Basic and acidic residues" evidence="4">
    <location>
        <begin position="46"/>
        <end position="56"/>
    </location>
</feature>
<reference evidence="5 6" key="1">
    <citation type="submission" date="2019-08" db="EMBL/GenBank/DDBJ databases">
        <title>Deep-cultivation of Planctomycetes and their phenomic and genomic characterization uncovers novel biology.</title>
        <authorList>
            <person name="Wiegand S."/>
            <person name="Jogler M."/>
            <person name="Boedeker C."/>
            <person name="Pinto D."/>
            <person name="Vollmers J."/>
            <person name="Rivas-Marin E."/>
            <person name="Kohn T."/>
            <person name="Peeters S.H."/>
            <person name="Heuer A."/>
            <person name="Rast P."/>
            <person name="Oberbeckmann S."/>
            <person name="Bunk B."/>
            <person name="Jeske O."/>
            <person name="Meyerdierks A."/>
            <person name="Storesund J.E."/>
            <person name="Kallscheuer N."/>
            <person name="Luecker S."/>
            <person name="Lage O.M."/>
            <person name="Pohl T."/>
            <person name="Merkel B.J."/>
            <person name="Hornburger P."/>
            <person name="Mueller R.-W."/>
            <person name="Bruemmer F."/>
            <person name="Labrenz M."/>
            <person name="Spormann A.M."/>
            <person name="Op den Camp H."/>
            <person name="Overmann J."/>
            <person name="Amann R."/>
            <person name="Jetten M.S.M."/>
            <person name="Mascher T."/>
            <person name="Medema M.H."/>
            <person name="Devos D.P."/>
            <person name="Kaster A.-K."/>
            <person name="Ovreas L."/>
            <person name="Rohde M."/>
            <person name="Galperin M.Y."/>
            <person name="Jogler C."/>
        </authorList>
    </citation>
    <scope>NUCLEOTIDE SEQUENCE [LARGE SCALE GENOMIC DNA]</scope>
    <source>
        <strain evidence="5 6">OJF2</strain>
    </source>
</reference>
<dbReference type="Proteomes" id="UP000324233">
    <property type="component" value="Chromosome"/>
</dbReference>
<organism evidence="5 6">
    <name type="scientific">Aquisphaera giovannonii</name>
    <dbReference type="NCBI Taxonomy" id="406548"/>
    <lineage>
        <taxon>Bacteria</taxon>
        <taxon>Pseudomonadati</taxon>
        <taxon>Planctomycetota</taxon>
        <taxon>Planctomycetia</taxon>
        <taxon>Isosphaerales</taxon>
        <taxon>Isosphaeraceae</taxon>
        <taxon>Aquisphaera</taxon>
    </lineage>
</organism>
<dbReference type="GO" id="GO:0045944">
    <property type="term" value="P:positive regulation of transcription by RNA polymerase II"/>
    <property type="evidence" value="ECO:0007669"/>
    <property type="project" value="TreeGrafter"/>
</dbReference>
<sequence>MPPNGVERAPWEPAPPGDRVSLRRAEVFPWEPAPSGDRVSRGPRGRRTEPAPTREVRPPGVFGLAILVLLLAPGALAADAPLADAAERGDRAAVRALLDRREDPDRSQADGMTALHWAARRDDPEMARLLVLAGADAKAANRYGVTPLSLACENGDEAIVALLLDAGADPNAPLRGGETPLMTAARAGRPGPVKALLARGAGVDAKERRGQTALMWAAAEGHEEVVQILLAAKADFRTPLASGFTPLAFAAREGRIGAALALIKAGADVNEPMQPREKGGERSPAKGTTPLILAVENGHFELAAMLLDAGADPNDQRSGFTPLHMLTWVRKPPRGDDAAGDPPPIGSGKLTSLQLVEVLARHGADVNARLKRGASGKGVLGRAGATPFLLACMTADVPYMKELLRLGADPRMPNARGSTPLMAAAGLGCLAPDEEAGTEDEALEAVELLLSLGNDVNAVDLDGETAMHGAAYKNFPRVVSFLAAHGAKPEIWNRPDAHDWTPLSIAEGHRPGNFKPSPETLDALRRVLPPGPPARADTPAAAGR</sequence>
<dbReference type="InterPro" id="IPR036770">
    <property type="entry name" value="Ankyrin_rpt-contain_sf"/>
</dbReference>
<feature type="repeat" description="ANK" evidence="3">
    <location>
        <begin position="209"/>
        <end position="235"/>
    </location>
</feature>
<dbReference type="EMBL" id="CP042997">
    <property type="protein sequence ID" value="QEH31888.1"/>
    <property type="molecule type" value="Genomic_DNA"/>
</dbReference>
<feature type="repeat" description="ANK" evidence="3">
    <location>
        <begin position="462"/>
        <end position="494"/>
    </location>
</feature>
<dbReference type="InterPro" id="IPR002110">
    <property type="entry name" value="Ankyrin_rpt"/>
</dbReference>
<keyword evidence="6" id="KW-1185">Reference proteome</keyword>
<dbReference type="OrthoDB" id="211931at2"/>
<dbReference type="KEGG" id="agv:OJF2_03550"/>
<dbReference type="SUPFAM" id="SSF48403">
    <property type="entry name" value="Ankyrin repeat"/>
    <property type="match status" value="1"/>
</dbReference>
<keyword evidence="5" id="KW-0808">Transferase</keyword>
<evidence type="ECO:0000313" key="5">
    <source>
        <dbReference type="EMBL" id="QEH31888.1"/>
    </source>
</evidence>
<accession>A0A5B9VUF3</accession>
<evidence type="ECO:0000256" key="1">
    <source>
        <dbReference type="ARBA" id="ARBA00022737"/>
    </source>
</evidence>
<dbReference type="Pfam" id="PF00023">
    <property type="entry name" value="Ank"/>
    <property type="match status" value="1"/>
</dbReference>
<dbReference type="EC" id="2.7.1.-" evidence="5"/>
<evidence type="ECO:0000256" key="4">
    <source>
        <dbReference type="SAM" id="MobiDB-lite"/>
    </source>
</evidence>
<dbReference type="Pfam" id="PF12796">
    <property type="entry name" value="Ank_2"/>
    <property type="match status" value="3"/>
</dbReference>
<dbReference type="GO" id="GO:0000976">
    <property type="term" value="F:transcription cis-regulatory region binding"/>
    <property type="evidence" value="ECO:0007669"/>
    <property type="project" value="TreeGrafter"/>
</dbReference>
<dbReference type="InterPro" id="IPR050663">
    <property type="entry name" value="Ankyrin-SOCS_Box"/>
</dbReference>
<feature type="region of interest" description="Disordered" evidence="4">
    <location>
        <begin position="1"/>
        <end position="56"/>
    </location>
</feature>
<evidence type="ECO:0000313" key="6">
    <source>
        <dbReference type="Proteomes" id="UP000324233"/>
    </source>
</evidence>
<keyword evidence="1" id="KW-0677">Repeat</keyword>
<dbReference type="PROSITE" id="PS50297">
    <property type="entry name" value="ANK_REP_REGION"/>
    <property type="match status" value="6"/>
</dbReference>
<keyword evidence="2 3" id="KW-0040">ANK repeat</keyword>
<feature type="repeat" description="ANK" evidence="3">
    <location>
        <begin position="286"/>
        <end position="318"/>
    </location>
</feature>
<name>A0A5B9VUF3_9BACT</name>
<dbReference type="PROSITE" id="PS50088">
    <property type="entry name" value="ANK_REPEAT"/>
    <property type="match status" value="8"/>
</dbReference>
<dbReference type="Gene3D" id="1.25.40.20">
    <property type="entry name" value="Ankyrin repeat-containing domain"/>
    <property type="match status" value="5"/>
</dbReference>
<dbReference type="PANTHER" id="PTHR24193:SF121">
    <property type="entry name" value="ADA2A-CONTAINING COMPLEX COMPONENT 3, ISOFORM D"/>
    <property type="match status" value="1"/>
</dbReference>
<feature type="repeat" description="ANK" evidence="3">
    <location>
        <begin position="383"/>
        <end position="415"/>
    </location>
</feature>
<dbReference type="PANTHER" id="PTHR24193">
    <property type="entry name" value="ANKYRIN REPEAT PROTEIN"/>
    <property type="match status" value="1"/>
</dbReference>
<protein>
    <submittedName>
        <fullName evidence="5">Phosphocholine transferase AnkX</fullName>
        <ecNumber evidence="5">2.7.1.-</ecNumber>
    </submittedName>
</protein>
<gene>
    <name evidence="5" type="primary">ankX</name>
    <name evidence="5" type="ORF">OJF2_03550</name>
</gene>
<proteinExistence type="predicted"/>
<dbReference type="GO" id="GO:0016740">
    <property type="term" value="F:transferase activity"/>
    <property type="evidence" value="ECO:0007669"/>
    <property type="project" value="UniProtKB-KW"/>
</dbReference>
<dbReference type="PRINTS" id="PR01415">
    <property type="entry name" value="ANKYRIN"/>
</dbReference>
<dbReference type="SMART" id="SM00248">
    <property type="entry name" value="ANK"/>
    <property type="match status" value="11"/>
</dbReference>
<feature type="repeat" description="ANK" evidence="3">
    <location>
        <begin position="242"/>
        <end position="274"/>
    </location>
</feature>
<feature type="repeat" description="ANK" evidence="3">
    <location>
        <begin position="143"/>
        <end position="175"/>
    </location>
</feature>
<feature type="repeat" description="ANK" evidence="3">
    <location>
        <begin position="176"/>
        <end position="208"/>
    </location>
</feature>